<keyword evidence="2" id="KW-1185">Reference proteome</keyword>
<accession>A0ABV6HLW5</accession>
<gene>
    <name evidence="1" type="ORF">ACFFI0_16335</name>
</gene>
<evidence type="ECO:0000313" key="2">
    <source>
        <dbReference type="Proteomes" id="UP001589774"/>
    </source>
</evidence>
<organism evidence="1 2">
    <name type="scientific">Olivibacter oleidegradans</name>
    <dbReference type="NCBI Taxonomy" id="760123"/>
    <lineage>
        <taxon>Bacteria</taxon>
        <taxon>Pseudomonadati</taxon>
        <taxon>Bacteroidota</taxon>
        <taxon>Sphingobacteriia</taxon>
        <taxon>Sphingobacteriales</taxon>
        <taxon>Sphingobacteriaceae</taxon>
        <taxon>Olivibacter</taxon>
    </lineage>
</organism>
<proteinExistence type="predicted"/>
<protein>
    <recommendedName>
        <fullName evidence="3">HNH endonuclease</fullName>
    </recommendedName>
</protein>
<dbReference type="Proteomes" id="UP001589774">
    <property type="component" value="Unassembled WGS sequence"/>
</dbReference>
<comment type="caution">
    <text evidence="1">The sequence shown here is derived from an EMBL/GenBank/DDBJ whole genome shotgun (WGS) entry which is preliminary data.</text>
</comment>
<evidence type="ECO:0008006" key="3">
    <source>
        <dbReference type="Google" id="ProtNLM"/>
    </source>
</evidence>
<dbReference type="EMBL" id="JBHLWO010000002">
    <property type="protein sequence ID" value="MFC0319893.1"/>
    <property type="molecule type" value="Genomic_DNA"/>
</dbReference>
<reference evidence="1 2" key="1">
    <citation type="submission" date="2024-09" db="EMBL/GenBank/DDBJ databases">
        <authorList>
            <person name="Sun Q."/>
            <person name="Mori K."/>
        </authorList>
    </citation>
    <scope>NUCLEOTIDE SEQUENCE [LARGE SCALE GENOMIC DNA]</scope>
    <source>
        <strain evidence="1 2">CCM 7765</strain>
    </source>
</reference>
<sequence length="269" mass="31982">MSNNSVELKGLNAKLRILRGIIRRNNLSVMEFVYHNYVLRVNEEVVKNNEYLICMVCGSHLNITREHIIPRWCFRKDTKKYFDITVNGHTVTYNKATIPTCSTCNAELLNSLERYIQKLFHEGFEKDFAFNIFELQHIIRWLETIDYKFQIMNISKKFLSPKNGKHIPYLSDFPLYLLLPNKGYSPAKILSTIRYAHKRLAVKDKANHVNSLLIFKTSNQHFHFFHTIDDFIFLEIPQYKIALFYFFKEQFKETTVAYKKAMEVINKVY</sequence>
<dbReference type="RefSeq" id="WP_130855486.1">
    <property type="nucleotide sequence ID" value="NZ_JBHLWO010000002.1"/>
</dbReference>
<name>A0ABV6HLW5_9SPHI</name>
<evidence type="ECO:0000313" key="1">
    <source>
        <dbReference type="EMBL" id="MFC0319893.1"/>
    </source>
</evidence>